<evidence type="ECO:0000313" key="1">
    <source>
        <dbReference type="EMBL" id="SEJ70314.1"/>
    </source>
</evidence>
<dbReference type="InterPro" id="IPR009211">
    <property type="entry name" value="TagJ"/>
</dbReference>
<reference evidence="1 2" key="1">
    <citation type="submission" date="2016-10" db="EMBL/GenBank/DDBJ databases">
        <authorList>
            <person name="Varghese N."/>
            <person name="Submissions S."/>
        </authorList>
    </citation>
    <scope>NUCLEOTIDE SEQUENCE [LARGE SCALE GENOMIC DNA]</scope>
    <source>
        <strain evidence="1 2">LMG 22274</strain>
    </source>
</reference>
<comment type="caution">
    <text evidence="1">The sequence shown here is derived from an EMBL/GenBank/DDBJ whole genome shotgun (WGS) entry which is preliminary data.</text>
</comment>
<dbReference type="Pfam" id="PF07024">
    <property type="entry name" value="ImpE"/>
    <property type="match status" value="1"/>
</dbReference>
<dbReference type="SUPFAM" id="SSF144059">
    <property type="entry name" value="ImpE-like"/>
    <property type="match status" value="1"/>
</dbReference>
<accession>A0AAQ1GFS6</accession>
<gene>
    <name evidence="1" type="ORF">SAMN05216550_107261</name>
</gene>
<dbReference type="RefSeq" id="WP_074983681.1">
    <property type="nucleotide sequence ID" value="NZ_CADFGN010000008.1"/>
</dbReference>
<dbReference type="Proteomes" id="UP000183529">
    <property type="component" value="Unassembled WGS sequence"/>
</dbReference>
<dbReference type="InterPro" id="IPR011990">
    <property type="entry name" value="TPR-like_helical_dom_sf"/>
</dbReference>
<proteinExistence type="predicted"/>
<dbReference type="AlphaFoldDB" id="A0AAQ1GFS6"/>
<dbReference type="PIRSF" id="PIRSF029288">
    <property type="entry name" value="SciE_ImpE"/>
    <property type="match status" value="1"/>
</dbReference>
<organism evidence="1 2">
    <name type="scientific">Paraburkholderia tropica</name>
    <dbReference type="NCBI Taxonomy" id="92647"/>
    <lineage>
        <taxon>Bacteria</taxon>
        <taxon>Pseudomonadati</taxon>
        <taxon>Pseudomonadota</taxon>
        <taxon>Betaproteobacteria</taxon>
        <taxon>Burkholderiales</taxon>
        <taxon>Burkholderiaceae</taxon>
        <taxon>Paraburkholderia</taxon>
    </lineage>
</organism>
<dbReference type="Gene3D" id="1.25.40.10">
    <property type="entry name" value="Tetratricopeptide repeat domain"/>
    <property type="match status" value="1"/>
</dbReference>
<evidence type="ECO:0000313" key="2">
    <source>
        <dbReference type="Proteomes" id="UP000183529"/>
    </source>
</evidence>
<sequence>MSQFQDTTDLTHLSELGEVTADQLIARVEVLIRKSPTNADLRWALFQWLCIVQSWGRAVQQLQIYAQLKGTDPPMVHVYRDLVRAERHRSSVLAGTTLPAFVFDDVEPWMRSLLDALALGARQEWSASDDARGKAIAAAPHIAGHSREHAFEWIADSDSRLGPVCEIITAGRYRWISMADISAWDVMPPVSLLDLIWAPCVVTLKDGTPMHGFMPARYPDSGRSADPGTFGLLLGRSTRWEESGRTMVRASGRKTWVTSAGDASVFELAHATFGASGTVAGVH</sequence>
<name>A0AAQ1GFS6_9BURK</name>
<dbReference type="EMBL" id="FNZM01000007">
    <property type="protein sequence ID" value="SEJ70314.1"/>
    <property type="molecule type" value="Genomic_DNA"/>
</dbReference>
<protein>
    <submittedName>
        <fullName evidence="1">Type VI secretion system protein ImpE</fullName>
    </submittedName>
</protein>